<dbReference type="SUPFAM" id="SSF57546">
    <property type="entry name" value="Crisp domain-like"/>
    <property type="match status" value="1"/>
</dbReference>
<organism evidence="6 7">
    <name type="scientific">Catagonus wagneri</name>
    <name type="common">Chacoan peccary</name>
    <dbReference type="NCBI Taxonomy" id="51154"/>
    <lineage>
        <taxon>Eukaryota</taxon>
        <taxon>Metazoa</taxon>
        <taxon>Chordata</taxon>
        <taxon>Craniata</taxon>
        <taxon>Vertebrata</taxon>
        <taxon>Euteleostomi</taxon>
        <taxon>Mammalia</taxon>
        <taxon>Eutheria</taxon>
        <taxon>Laurasiatheria</taxon>
        <taxon>Artiodactyla</taxon>
        <taxon>Suina</taxon>
        <taxon>Tayassuidae</taxon>
        <taxon>Catagonus</taxon>
    </lineage>
</organism>
<feature type="domain" description="ShKT" evidence="5">
    <location>
        <begin position="230"/>
        <end position="268"/>
    </location>
</feature>
<dbReference type="FunFam" id="3.40.33.10:FF:000005">
    <property type="entry name" value="Cysteine-rich secretory protein 2"/>
    <property type="match status" value="1"/>
</dbReference>
<evidence type="ECO:0000313" key="7">
    <source>
        <dbReference type="Proteomes" id="UP000694540"/>
    </source>
</evidence>
<dbReference type="PROSITE" id="PS01009">
    <property type="entry name" value="CRISP_1"/>
    <property type="match status" value="1"/>
</dbReference>
<evidence type="ECO:0000256" key="1">
    <source>
        <dbReference type="ARBA" id="ARBA00009923"/>
    </source>
</evidence>
<dbReference type="SUPFAM" id="SSF55797">
    <property type="entry name" value="PR-1-like"/>
    <property type="match status" value="1"/>
</dbReference>
<evidence type="ECO:0000313" key="6">
    <source>
        <dbReference type="Ensembl" id="ENSCWAP00000012583.1"/>
    </source>
</evidence>
<dbReference type="PRINTS" id="PR00837">
    <property type="entry name" value="V5TPXLIKE"/>
</dbReference>
<keyword evidence="4" id="KW-0472">Membrane</keyword>
<dbReference type="FunFam" id="1.10.10.740:FF:000001">
    <property type="entry name" value="Cysteine-rich secretory protein 2"/>
    <property type="match status" value="1"/>
</dbReference>
<evidence type="ECO:0000256" key="2">
    <source>
        <dbReference type="ARBA" id="ARBA00023157"/>
    </source>
</evidence>
<dbReference type="InterPro" id="IPR018244">
    <property type="entry name" value="Allrgn_V5/Tpx1_CS"/>
</dbReference>
<feature type="disulfide bond" evidence="3">
    <location>
        <begin position="239"/>
        <end position="257"/>
    </location>
</feature>
<dbReference type="InterPro" id="IPR014044">
    <property type="entry name" value="CAP_dom"/>
</dbReference>
<evidence type="ECO:0000256" key="4">
    <source>
        <dbReference type="SAM" id="Phobius"/>
    </source>
</evidence>
<dbReference type="Gene3D" id="1.10.10.740">
    <property type="entry name" value="Crisp domain"/>
    <property type="match status" value="1"/>
</dbReference>
<sequence>IKQILHPALRTNSLCSLCSFFPAMALFTAVVFLAAAWLPSFLANGQDPGFDALSTTLTKVQAEIVDKHNNLRRTVSPSASNMLKMQWDTRAAGNAQKWANKCLLKHSEASSRRVGTRSCGENLFMSSRPTSWSNAIQSWYDETNDFTYGVGPKYPEAVVGHFTQLVWYSSFRIGCGIAYCPNQKILKYYYVCQYCPAGNIIGRENVPYQKGAPCASCPKHCDNGLCTNSCEYDDTVSNCKDLMKIVPCSHDLLKKNCQATCNCSDKIF</sequence>
<dbReference type="CDD" id="cd05383">
    <property type="entry name" value="CAP_CRISP"/>
    <property type="match status" value="1"/>
</dbReference>
<dbReference type="Ensembl" id="ENSCWAT00000013671.1">
    <property type="protein sequence ID" value="ENSCWAP00000012583.1"/>
    <property type="gene ID" value="ENSCWAG00000009771.1"/>
</dbReference>
<evidence type="ECO:0000259" key="5">
    <source>
        <dbReference type="PROSITE" id="PS51670"/>
    </source>
</evidence>
<dbReference type="InterPro" id="IPR003582">
    <property type="entry name" value="ShKT_dom"/>
</dbReference>
<dbReference type="Gene3D" id="3.40.33.10">
    <property type="entry name" value="CAP"/>
    <property type="match status" value="1"/>
</dbReference>
<dbReference type="InterPro" id="IPR013871">
    <property type="entry name" value="Cysteine_rich_secretory"/>
</dbReference>
<dbReference type="InterPro" id="IPR034117">
    <property type="entry name" value="SCP_CRISP"/>
</dbReference>
<dbReference type="Proteomes" id="UP000694540">
    <property type="component" value="Unplaced"/>
</dbReference>
<proteinExistence type="inferred from homology"/>
<feature type="transmembrane region" description="Helical" evidence="4">
    <location>
        <begin position="12"/>
        <end position="38"/>
    </location>
</feature>
<keyword evidence="4" id="KW-1133">Transmembrane helix</keyword>
<dbReference type="Pfam" id="PF00188">
    <property type="entry name" value="CAP"/>
    <property type="match status" value="1"/>
</dbReference>
<comment type="caution">
    <text evidence="3">Lacks conserved residue(s) required for the propagation of feature annotation.</text>
</comment>
<dbReference type="AlphaFoldDB" id="A0A8C3WLY2"/>
<dbReference type="GeneTree" id="ENSGT00940000162013"/>
<dbReference type="InterPro" id="IPR035940">
    <property type="entry name" value="CAP_sf"/>
</dbReference>
<dbReference type="PROSITE" id="PS51670">
    <property type="entry name" value="SHKT"/>
    <property type="match status" value="1"/>
</dbReference>
<dbReference type="GO" id="GO:0005576">
    <property type="term" value="C:extracellular region"/>
    <property type="evidence" value="ECO:0007669"/>
    <property type="project" value="Ensembl"/>
</dbReference>
<keyword evidence="4" id="KW-0812">Transmembrane</keyword>
<reference evidence="6" key="1">
    <citation type="submission" date="2025-08" db="UniProtKB">
        <authorList>
            <consortium name="Ensembl"/>
        </authorList>
    </citation>
    <scope>IDENTIFICATION</scope>
</reference>
<keyword evidence="7" id="KW-1185">Reference proteome</keyword>
<dbReference type="SMART" id="SM00198">
    <property type="entry name" value="SCP"/>
    <property type="match status" value="1"/>
</dbReference>
<dbReference type="GO" id="GO:0042581">
    <property type="term" value="C:specific granule"/>
    <property type="evidence" value="ECO:0007669"/>
    <property type="project" value="Ensembl"/>
</dbReference>
<feature type="disulfide bond" evidence="3">
    <location>
        <begin position="248"/>
        <end position="261"/>
    </location>
</feature>
<dbReference type="Pfam" id="PF08562">
    <property type="entry name" value="Crisp"/>
    <property type="match status" value="1"/>
</dbReference>
<dbReference type="InterPro" id="IPR001283">
    <property type="entry name" value="CRISP-related"/>
</dbReference>
<dbReference type="PANTHER" id="PTHR10334">
    <property type="entry name" value="CYSTEINE-RICH SECRETORY PROTEIN-RELATED"/>
    <property type="match status" value="1"/>
</dbReference>
<evidence type="ECO:0000256" key="3">
    <source>
        <dbReference type="PROSITE-ProRule" id="PRU01005"/>
    </source>
</evidence>
<dbReference type="PROSITE" id="PS01010">
    <property type="entry name" value="CRISP_2"/>
    <property type="match status" value="1"/>
</dbReference>
<dbReference type="InterPro" id="IPR042076">
    <property type="entry name" value="Crisp-like_dom"/>
</dbReference>
<reference evidence="6" key="2">
    <citation type="submission" date="2025-09" db="UniProtKB">
        <authorList>
            <consortium name="Ensembl"/>
        </authorList>
    </citation>
    <scope>IDENTIFICATION</scope>
</reference>
<comment type="similarity">
    <text evidence="1">Belongs to the CRISP family.</text>
</comment>
<keyword evidence="2 3" id="KW-1015">Disulfide bond</keyword>
<name>A0A8C3WLY2_9CETA</name>
<protein>
    <submittedName>
        <fullName evidence="6">Cysteine rich secretory protein 3</fullName>
    </submittedName>
</protein>
<gene>
    <name evidence="6" type="primary">CRISP3</name>
</gene>
<accession>A0A8C3WLY2</accession>